<dbReference type="InterPro" id="IPR005334">
    <property type="entry name" value="Tctex-1-like"/>
</dbReference>
<sequence>MNRGPQLQRPDRKKSTAQQPKTDSSEMRAAPTAHHARALPNATIFSLMASKRLARQIASRVYARRAVVAKDRARRIRLEPTYLTGPKRRFESHVAREAIRKVVDSRLSPVSYSPTRAAALAASLSDEIKTAMKGLDFDRYKYVVTTTLGEKNSQDTVVTSRCAWDVDSDNSATYEWQNTDMFCCVVVFAVYHE</sequence>
<gene>
    <name evidence="3" type="ORF">NP493_407g03078</name>
</gene>
<feature type="region of interest" description="Disordered" evidence="2">
    <location>
        <begin position="1"/>
        <end position="35"/>
    </location>
</feature>
<dbReference type="GO" id="GO:0007018">
    <property type="term" value="P:microtubule-based movement"/>
    <property type="evidence" value="ECO:0007669"/>
    <property type="project" value="TreeGrafter"/>
</dbReference>
<dbReference type="CDD" id="cd21451">
    <property type="entry name" value="DLC-like_TCTEX1D"/>
    <property type="match status" value="1"/>
</dbReference>
<accession>A0AAD9L0P7</accession>
<dbReference type="EMBL" id="JAODUO010000407">
    <property type="protein sequence ID" value="KAK2181189.1"/>
    <property type="molecule type" value="Genomic_DNA"/>
</dbReference>
<comment type="caution">
    <text evidence="3">The sequence shown here is derived from an EMBL/GenBank/DDBJ whole genome shotgun (WGS) entry which is preliminary data.</text>
</comment>
<evidence type="ECO:0000256" key="2">
    <source>
        <dbReference type="SAM" id="MobiDB-lite"/>
    </source>
</evidence>
<dbReference type="GO" id="GO:0045505">
    <property type="term" value="F:dynein intermediate chain binding"/>
    <property type="evidence" value="ECO:0007669"/>
    <property type="project" value="TreeGrafter"/>
</dbReference>
<evidence type="ECO:0000256" key="1">
    <source>
        <dbReference type="ARBA" id="ARBA00005361"/>
    </source>
</evidence>
<evidence type="ECO:0000313" key="3">
    <source>
        <dbReference type="EMBL" id="KAK2181189.1"/>
    </source>
</evidence>
<proteinExistence type="inferred from homology"/>
<organism evidence="3 4">
    <name type="scientific">Ridgeia piscesae</name>
    <name type="common">Tubeworm</name>
    <dbReference type="NCBI Taxonomy" id="27915"/>
    <lineage>
        <taxon>Eukaryota</taxon>
        <taxon>Metazoa</taxon>
        <taxon>Spiralia</taxon>
        <taxon>Lophotrochozoa</taxon>
        <taxon>Annelida</taxon>
        <taxon>Polychaeta</taxon>
        <taxon>Sedentaria</taxon>
        <taxon>Canalipalpata</taxon>
        <taxon>Sabellida</taxon>
        <taxon>Siboglinidae</taxon>
        <taxon>Ridgeia</taxon>
    </lineage>
</organism>
<protein>
    <submittedName>
        <fullName evidence="3">Uncharacterized protein</fullName>
    </submittedName>
</protein>
<dbReference type="PANTHER" id="PTHR21255:SF27">
    <property type="entry name" value="DYNEIN LIGHT CHAIN TCTEX-TYPE PROTEIN 2"/>
    <property type="match status" value="1"/>
</dbReference>
<dbReference type="GO" id="GO:0005737">
    <property type="term" value="C:cytoplasm"/>
    <property type="evidence" value="ECO:0007669"/>
    <property type="project" value="TreeGrafter"/>
</dbReference>
<keyword evidence="4" id="KW-1185">Reference proteome</keyword>
<comment type="similarity">
    <text evidence="1">Belongs to the dynein light chain Tctex-type family.</text>
</comment>
<dbReference type="Gene3D" id="3.30.1140.40">
    <property type="entry name" value="Tctex-1"/>
    <property type="match status" value="1"/>
</dbReference>
<evidence type="ECO:0000313" key="4">
    <source>
        <dbReference type="Proteomes" id="UP001209878"/>
    </source>
</evidence>
<dbReference type="InterPro" id="IPR038586">
    <property type="entry name" value="Tctex-1-like_sf"/>
</dbReference>
<reference evidence="3" key="1">
    <citation type="journal article" date="2023" name="Mol. Biol. Evol.">
        <title>Third-Generation Sequencing Reveals the Adaptive Role of the Epigenome in Three Deep-Sea Polychaetes.</title>
        <authorList>
            <person name="Perez M."/>
            <person name="Aroh O."/>
            <person name="Sun Y."/>
            <person name="Lan Y."/>
            <person name="Juniper S.K."/>
            <person name="Young C.R."/>
            <person name="Angers B."/>
            <person name="Qian P.Y."/>
        </authorList>
    </citation>
    <scope>NUCLEOTIDE SEQUENCE</scope>
    <source>
        <strain evidence="3">R07B-5</strain>
    </source>
</reference>
<dbReference type="Pfam" id="PF03645">
    <property type="entry name" value="Tctex-1"/>
    <property type="match status" value="1"/>
</dbReference>
<name>A0AAD9L0P7_RIDPI</name>
<dbReference type="Proteomes" id="UP001209878">
    <property type="component" value="Unassembled WGS sequence"/>
</dbReference>
<dbReference type="GO" id="GO:0005868">
    <property type="term" value="C:cytoplasmic dynein complex"/>
    <property type="evidence" value="ECO:0007669"/>
    <property type="project" value="TreeGrafter"/>
</dbReference>
<dbReference type="AlphaFoldDB" id="A0AAD9L0P7"/>
<dbReference type="PANTHER" id="PTHR21255">
    <property type="entry name" value="T-COMPLEX-ASSOCIATED-TESTIS-EXPRESSED 1/ DYNEIN LIGHT CHAIN"/>
    <property type="match status" value="1"/>
</dbReference>